<sequence>MRLTCPFCKSPADLKPNPAQALRITLPLYVLKCTGCERTSIRVEPASLPHVILPPRTA</sequence>
<accession>A0ABY1EHH1</accession>
<comment type="caution">
    <text evidence="1">The sequence shown here is derived from an EMBL/GenBank/DDBJ whole genome shotgun (WGS) entry which is preliminary data.</text>
</comment>
<dbReference type="EMBL" id="FOPW01000019">
    <property type="protein sequence ID" value="SFH87332.1"/>
    <property type="molecule type" value="Genomic_DNA"/>
</dbReference>
<dbReference type="Proteomes" id="UP000199681">
    <property type="component" value="Unassembled WGS sequence"/>
</dbReference>
<gene>
    <name evidence="1" type="ORF">SAMN05216274_11912</name>
</gene>
<dbReference type="RefSeq" id="WP_166787608.1">
    <property type="nucleotide sequence ID" value="NZ_BKAC01000021.1"/>
</dbReference>
<proteinExistence type="predicted"/>
<evidence type="ECO:0000313" key="2">
    <source>
        <dbReference type="Proteomes" id="UP000199681"/>
    </source>
</evidence>
<organism evidence="1 2">
    <name type="scientific">Cryobacterium levicorallinum</name>
    <dbReference type="NCBI Taxonomy" id="995038"/>
    <lineage>
        <taxon>Bacteria</taxon>
        <taxon>Bacillati</taxon>
        <taxon>Actinomycetota</taxon>
        <taxon>Actinomycetes</taxon>
        <taxon>Micrococcales</taxon>
        <taxon>Microbacteriaceae</taxon>
        <taxon>Cryobacterium</taxon>
    </lineage>
</organism>
<keyword evidence="2" id="KW-1185">Reference proteome</keyword>
<name>A0ABY1EHH1_9MICO</name>
<evidence type="ECO:0000313" key="1">
    <source>
        <dbReference type="EMBL" id="SFH87332.1"/>
    </source>
</evidence>
<reference evidence="1 2" key="1">
    <citation type="submission" date="2016-10" db="EMBL/GenBank/DDBJ databases">
        <authorList>
            <person name="Varghese N."/>
            <person name="Submissions S."/>
        </authorList>
    </citation>
    <scope>NUCLEOTIDE SEQUENCE [LARGE SCALE GENOMIC DNA]</scope>
    <source>
        <strain evidence="1 2">GMCC 1.11211</strain>
    </source>
</reference>
<protein>
    <submittedName>
        <fullName evidence="1">Uncharacterized protein</fullName>
    </submittedName>
</protein>